<dbReference type="AlphaFoldDB" id="A0AAV9DRS9"/>
<evidence type="ECO:0008006" key="3">
    <source>
        <dbReference type="Google" id="ProtNLM"/>
    </source>
</evidence>
<name>A0AAV9DRS9_ACOCL</name>
<dbReference type="GO" id="GO:0006457">
    <property type="term" value="P:protein folding"/>
    <property type="evidence" value="ECO:0007669"/>
    <property type="project" value="UniProtKB-ARBA"/>
</dbReference>
<proteinExistence type="predicted"/>
<gene>
    <name evidence="1" type="ORF">QJS10_CPB11g00052</name>
</gene>
<evidence type="ECO:0000313" key="2">
    <source>
        <dbReference type="Proteomes" id="UP001180020"/>
    </source>
</evidence>
<dbReference type="Gene3D" id="1.10.287.370">
    <property type="match status" value="1"/>
</dbReference>
<accession>A0AAV9DRS9</accession>
<comment type="caution">
    <text evidence="1">The sequence shown here is derived from an EMBL/GenBank/DDBJ whole genome shotgun (WGS) entry which is preliminary data.</text>
</comment>
<evidence type="ECO:0000313" key="1">
    <source>
        <dbReference type="EMBL" id="KAK1303820.1"/>
    </source>
</evidence>
<sequence length="82" mass="9298">MTSYPTNSARPTASEEDLKKDLLKQIRGHEVAIAELNSLSSSRAVYQRNGNIFFRKNIKTATEFEQKQLDLTKAQLQKLNAT</sequence>
<reference evidence="1" key="2">
    <citation type="submission" date="2023-06" db="EMBL/GenBank/DDBJ databases">
        <authorList>
            <person name="Ma L."/>
            <person name="Liu K.-W."/>
            <person name="Li Z."/>
            <person name="Hsiao Y.-Y."/>
            <person name="Qi Y."/>
            <person name="Fu T."/>
            <person name="Tang G."/>
            <person name="Zhang D."/>
            <person name="Sun W.-H."/>
            <person name="Liu D.-K."/>
            <person name="Li Y."/>
            <person name="Chen G.-Z."/>
            <person name="Liu X.-D."/>
            <person name="Liao X.-Y."/>
            <person name="Jiang Y.-T."/>
            <person name="Yu X."/>
            <person name="Hao Y."/>
            <person name="Huang J."/>
            <person name="Zhao X.-W."/>
            <person name="Ke S."/>
            <person name="Chen Y.-Y."/>
            <person name="Wu W.-L."/>
            <person name="Hsu J.-L."/>
            <person name="Lin Y.-F."/>
            <person name="Huang M.-D."/>
            <person name="Li C.-Y."/>
            <person name="Huang L."/>
            <person name="Wang Z.-W."/>
            <person name="Zhao X."/>
            <person name="Zhong W.-Y."/>
            <person name="Peng D.-H."/>
            <person name="Ahmad S."/>
            <person name="Lan S."/>
            <person name="Zhang J.-S."/>
            <person name="Tsai W.-C."/>
            <person name="Van De Peer Y."/>
            <person name="Liu Z.-J."/>
        </authorList>
    </citation>
    <scope>NUCLEOTIDE SEQUENCE</scope>
    <source>
        <strain evidence="1">CP</strain>
        <tissue evidence="1">Leaves</tissue>
    </source>
</reference>
<keyword evidence="2" id="KW-1185">Reference proteome</keyword>
<organism evidence="1 2">
    <name type="scientific">Acorus calamus</name>
    <name type="common">Sweet flag</name>
    <dbReference type="NCBI Taxonomy" id="4465"/>
    <lineage>
        <taxon>Eukaryota</taxon>
        <taxon>Viridiplantae</taxon>
        <taxon>Streptophyta</taxon>
        <taxon>Embryophyta</taxon>
        <taxon>Tracheophyta</taxon>
        <taxon>Spermatophyta</taxon>
        <taxon>Magnoliopsida</taxon>
        <taxon>Liliopsida</taxon>
        <taxon>Acoraceae</taxon>
        <taxon>Acorus</taxon>
    </lineage>
</organism>
<reference evidence="1" key="1">
    <citation type="journal article" date="2023" name="Nat. Commun.">
        <title>Diploid and tetraploid genomes of Acorus and the evolution of monocots.</title>
        <authorList>
            <person name="Ma L."/>
            <person name="Liu K.W."/>
            <person name="Li Z."/>
            <person name="Hsiao Y.Y."/>
            <person name="Qi Y."/>
            <person name="Fu T."/>
            <person name="Tang G.D."/>
            <person name="Zhang D."/>
            <person name="Sun W.H."/>
            <person name="Liu D.K."/>
            <person name="Li Y."/>
            <person name="Chen G.Z."/>
            <person name="Liu X.D."/>
            <person name="Liao X.Y."/>
            <person name="Jiang Y.T."/>
            <person name="Yu X."/>
            <person name="Hao Y."/>
            <person name="Huang J."/>
            <person name="Zhao X.W."/>
            <person name="Ke S."/>
            <person name="Chen Y.Y."/>
            <person name="Wu W.L."/>
            <person name="Hsu J.L."/>
            <person name="Lin Y.F."/>
            <person name="Huang M.D."/>
            <person name="Li C.Y."/>
            <person name="Huang L."/>
            <person name="Wang Z.W."/>
            <person name="Zhao X."/>
            <person name="Zhong W.Y."/>
            <person name="Peng D.H."/>
            <person name="Ahmad S."/>
            <person name="Lan S."/>
            <person name="Zhang J.S."/>
            <person name="Tsai W.C."/>
            <person name="Van de Peer Y."/>
            <person name="Liu Z.J."/>
        </authorList>
    </citation>
    <scope>NUCLEOTIDE SEQUENCE</scope>
    <source>
        <strain evidence="1">CP</strain>
    </source>
</reference>
<dbReference type="EMBL" id="JAUJYO010000011">
    <property type="protein sequence ID" value="KAK1303820.1"/>
    <property type="molecule type" value="Genomic_DNA"/>
</dbReference>
<dbReference type="SUPFAM" id="SSF46579">
    <property type="entry name" value="Prefoldin"/>
    <property type="match status" value="1"/>
</dbReference>
<dbReference type="Proteomes" id="UP001180020">
    <property type="component" value="Unassembled WGS sequence"/>
</dbReference>
<protein>
    <recommendedName>
        <fullName evidence="3">Prefoldin subunit 1</fullName>
    </recommendedName>
</protein>
<dbReference type="InterPro" id="IPR009053">
    <property type="entry name" value="Prefoldin"/>
</dbReference>
<dbReference type="GO" id="GO:0009409">
    <property type="term" value="P:response to cold"/>
    <property type="evidence" value="ECO:0007669"/>
    <property type="project" value="UniProtKB-ARBA"/>
</dbReference>